<feature type="domain" description="ABC transmembrane type-1" evidence="11">
    <location>
        <begin position="183"/>
        <end position="511"/>
    </location>
</feature>
<feature type="transmembrane region" description="Helical" evidence="9">
    <location>
        <begin position="345"/>
        <end position="365"/>
    </location>
</feature>
<dbReference type="PROSITE" id="PS00211">
    <property type="entry name" value="ABC_TRANSPORTER_1"/>
    <property type="match status" value="1"/>
</dbReference>
<evidence type="ECO:0000313" key="13">
    <source>
        <dbReference type="Proteomes" id="UP000750711"/>
    </source>
</evidence>
<evidence type="ECO:0008006" key="14">
    <source>
        <dbReference type="Google" id="ProtNLM"/>
    </source>
</evidence>
<dbReference type="Proteomes" id="UP000750711">
    <property type="component" value="Unassembled WGS sequence"/>
</dbReference>
<dbReference type="Gene3D" id="3.40.50.300">
    <property type="entry name" value="P-loop containing nucleotide triphosphate hydrolases"/>
    <property type="match status" value="1"/>
</dbReference>
<evidence type="ECO:0000256" key="8">
    <source>
        <dbReference type="SAM" id="MobiDB-lite"/>
    </source>
</evidence>
<feature type="region of interest" description="Disordered" evidence="8">
    <location>
        <begin position="281"/>
        <end position="319"/>
    </location>
</feature>
<organism evidence="12 13">
    <name type="scientific">Trichoglossum hirsutum</name>
    <dbReference type="NCBI Taxonomy" id="265104"/>
    <lineage>
        <taxon>Eukaryota</taxon>
        <taxon>Fungi</taxon>
        <taxon>Dikarya</taxon>
        <taxon>Ascomycota</taxon>
        <taxon>Pezizomycotina</taxon>
        <taxon>Geoglossomycetes</taxon>
        <taxon>Geoglossales</taxon>
        <taxon>Geoglossaceae</taxon>
        <taxon>Trichoglossum</taxon>
    </lineage>
</organism>
<keyword evidence="4" id="KW-0547">Nucleotide-binding</keyword>
<dbReference type="SUPFAM" id="SSF90123">
    <property type="entry name" value="ABC transporter transmembrane region"/>
    <property type="match status" value="1"/>
</dbReference>
<dbReference type="InterPro" id="IPR003439">
    <property type="entry name" value="ABC_transporter-like_ATP-bd"/>
</dbReference>
<dbReference type="PROSITE" id="PS50893">
    <property type="entry name" value="ABC_TRANSPORTER_2"/>
    <property type="match status" value="1"/>
</dbReference>
<dbReference type="InterPro" id="IPR050173">
    <property type="entry name" value="ABC_transporter_C-like"/>
</dbReference>
<dbReference type="GO" id="GO:0140359">
    <property type="term" value="F:ABC-type transporter activity"/>
    <property type="evidence" value="ECO:0007669"/>
    <property type="project" value="InterPro"/>
</dbReference>
<gene>
    <name evidence="12" type="ORF">GP486_006837</name>
</gene>
<evidence type="ECO:0000256" key="7">
    <source>
        <dbReference type="ARBA" id="ARBA00023136"/>
    </source>
</evidence>
<name>A0A9P8II84_9PEZI</name>
<feature type="non-terminal residue" evidence="12">
    <location>
        <position position="879"/>
    </location>
</feature>
<feature type="region of interest" description="Disordered" evidence="8">
    <location>
        <begin position="1"/>
        <end position="86"/>
    </location>
</feature>
<keyword evidence="7 9" id="KW-0472">Membrane</keyword>
<evidence type="ECO:0000313" key="12">
    <source>
        <dbReference type="EMBL" id="KAH0552967.1"/>
    </source>
</evidence>
<evidence type="ECO:0000256" key="4">
    <source>
        <dbReference type="ARBA" id="ARBA00022741"/>
    </source>
</evidence>
<dbReference type="InterPro" id="IPR017871">
    <property type="entry name" value="ABC_transporter-like_CS"/>
</dbReference>
<dbReference type="SMART" id="SM00382">
    <property type="entry name" value="AAA"/>
    <property type="match status" value="1"/>
</dbReference>
<keyword evidence="2" id="KW-0813">Transport</keyword>
<feature type="region of interest" description="Disordered" evidence="8">
    <location>
        <begin position="820"/>
        <end position="853"/>
    </location>
</feature>
<feature type="compositionally biased region" description="Basic and acidic residues" evidence="8">
    <location>
        <begin position="308"/>
        <end position="319"/>
    </location>
</feature>
<dbReference type="Pfam" id="PF00005">
    <property type="entry name" value="ABC_tran"/>
    <property type="match status" value="1"/>
</dbReference>
<evidence type="ECO:0000256" key="9">
    <source>
        <dbReference type="SAM" id="Phobius"/>
    </source>
</evidence>
<accession>A0A9P8II84</accession>
<dbReference type="CDD" id="cd03250">
    <property type="entry name" value="ABCC_MRP_domain1"/>
    <property type="match status" value="1"/>
</dbReference>
<evidence type="ECO:0000259" key="10">
    <source>
        <dbReference type="PROSITE" id="PS50893"/>
    </source>
</evidence>
<dbReference type="InterPro" id="IPR011527">
    <property type="entry name" value="ABC1_TM_dom"/>
</dbReference>
<reference evidence="12" key="1">
    <citation type="submission" date="2021-03" db="EMBL/GenBank/DDBJ databases">
        <title>Comparative genomics and phylogenomic investigation of the class Geoglossomycetes provide insights into ecological specialization and systematics.</title>
        <authorList>
            <person name="Melie T."/>
            <person name="Pirro S."/>
            <person name="Miller A.N."/>
            <person name="Quandt A."/>
        </authorList>
    </citation>
    <scope>NUCLEOTIDE SEQUENCE</scope>
    <source>
        <strain evidence="12">CAQ_001_2017</strain>
    </source>
</reference>
<dbReference type="SUPFAM" id="SSF52540">
    <property type="entry name" value="P-loop containing nucleoside triphosphate hydrolases"/>
    <property type="match status" value="1"/>
</dbReference>
<dbReference type="InterPro" id="IPR027417">
    <property type="entry name" value="P-loop_NTPase"/>
</dbReference>
<evidence type="ECO:0000256" key="1">
    <source>
        <dbReference type="ARBA" id="ARBA00004370"/>
    </source>
</evidence>
<protein>
    <recommendedName>
        <fullName evidence="14">ABC transporter</fullName>
    </recommendedName>
</protein>
<dbReference type="GO" id="GO:0016887">
    <property type="term" value="F:ATP hydrolysis activity"/>
    <property type="evidence" value="ECO:0007669"/>
    <property type="project" value="InterPro"/>
</dbReference>
<dbReference type="PROSITE" id="PS50929">
    <property type="entry name" value="ABC_TM1F"/>
    <property type="match status" value="1"/>
</dbReference>
<proteinExistence type="predicted"/>
<feature type="transmembrane region" description="Helical" evidence="9">
    <location>
        <begin position="446"/>
        <end position="473"/>
    </location>
</feature>
<evidence type="ECO:0000256" key="3">
    <source>
        <dbReference type="ARBA" id="ARBA00022692"/>
    </source>
</evidence>
<dbReference type="InterPro" id="IPR003593">
    <property type="entry name" value="AAA+_ATPase"/>
</dbReference>
<evidence type="ECO:0000256" key="6">
    <source>
        <dbReference type="ARBA" id="ARBA00022989"/>
    </source>
</evidence>
<sequence length="879" mass="97191">MSTLGHEREEAPRPAAAADDKTDRAGLVESQNPGDSDSDSVSDHEKRIGEPIEKPTTHSTAHSGGSEREDPHSKPAPTGWQRWSETLNPLKWGARPPVPRERSVSQEHNASFLSKVTFQWMAPLMRVGYMRPLELNDVWLVSPDRTAEVMSRKLQASFRKRVARGDKYPLLWAIHETFKFEFWIGGFCRLCAEIFSVFAPFALRYLIRFATEAYYARHMPHSSQGPHVGKGLGLAFGITVTQILQSLCTNQFIYRGMMVGGQCRAVLIMAIFEKSMKISGRAKAGGNDTRVESTDDSAGTIKKKGAPKKSDKGAGDHDGDVGWGNGRVVNLMGTDTYRIDQASGLFHLIWTSPVAILITLALLLVNLTYSALAGFGLLVIGAPILTKAVKSLFVRRGAINKITDQRVTLTQEILQGVRFVKYFGWEGSFLERLGDIRKREIRAIQVLLAIRGAINAVSMTLPIFASMLSFITFSLSKHVLDPAPIFSSLALFNSLRMPLMLLPMVISQVTDAWSSVGRIQEYLMAEEIKDDFTWDYEGRNAVETKNASFTWETTTTPDAKDTKGAKKKQRVAKNEEKHATITPRTASADKPESAEGDAVGSSGILTGQEPFKLSNLNFSIGRNELIAVIGRVGSGKSSLLAALAGDMRMTEGEVTIGASRAFCPQYAWIQNATVKDNILFGKEYNAEWYTKIIESCALGPDLEILPQGDLTEIGERGITVSGGQKQRLNIARAIYFGSDIVLLDDPLSAVDAHVGRHIFDYAICGLLKDKCRILATHQLHVLSRCDRIIWLEDGKIEAIDTFTNLITHNEAFSNMMATISQEKKEGDEKDKDDVKDDMEDEKKDLKKSKKKRGAALMQAEERAVESVPWSVYGAYISAS</sequence>
<evidence type="ECO:0000256" key="5">
    <source>
        <dbReference type="ARBA" id="ARBA00022840"/>
    </source>
</evidence>
<feature type="compositionally biased region" description="Basic and acidic residues" evidence="8">
    <location>
        <begin position="1"/>
        <end position="26"/>
    </location>
</feature>
<evidence type="ECO:0000259" key="11">
    <source>
        <dbReference type="PROSITE" id="PS50929"/>
    </source>
</evidence>
<dbReference type="FunFam" id="3.40.50.300:FF:002040">
    <property type="entry name" value="ABC multidrug transporter (Eurofung)"/>
    <property type="match status" value="1"/>
</dbReference>
<feature type="domain" description="ABC transporter" evidence="10">
    <location>
        <begin position="594"/>
        <end position="818"/>
    </location>
</feature>
<dbReference type="Gene3D" id="1.20.1560.10">
    <property type="entry name" value="ABC transporter type 1, transmembrane domain"/>
    <property type="match status" value="1"/>
</dbReference>
<dbReference type="GO" id="GO:0005524">
    <property type="term" value="F:ATP binding"/>
    <property type="evidence" value="ECO:0007669"/>
    <property type="project" value="UniProtKB-KW"/>
</dbReference>
<comment type="caution">
    <text evidence="12">The sequence shown here is derived from an EMBL/GenBank/DDBJ whole genome shotgun (WGS) entry which is preliminary data.</text>
</comment>
<feature type="compositionally biased region" description="Basic and acidic residues" evidence="8">
    <location>
        <begin position="41"/>
        <end position="56"/>
    </location>
</feature>
<keyword evidence="6 9" id="KW-1133">Transmembrane helix</keyword>
<evidence type="ECO:0000256" key="2">
    <source>
        <dbReference type="ARBA" id="ARBA00022448"/>
    </source>
</evidence>
<dbReference type="GO" id="GO:0016020">
    <property type="term" value="C:membrane"/>
    <property type="evidence" value="ECO:0007669"/>
    <property type="project" value="UniProtKB-SubCell"/>
</dbReference>
<keyword evidence="5" id="KW-0067">ATP-binding</keyword>
<dbReference type="InterPro" id="IPR036640">
    <property type="entry name" value="ABC1_TM_sf"/>
</dbReference>
<dbReference type="PANTHER" id="PTHR24223">
    <property type="entry name" value="ATP-BINDING CASSETTE SUB-FAMILY C"/>
    <property type="match status" value="1"/>
</dbReference>
<dbReference type="PANTHER" id="PTHR24223:SF464">
    <property type="entry name" value="ABC-TYPE TRANSPORTER CICA"/>
    <property type="match status" value="1"/>
</dbReference>
<feature type="compositionally biased region" description="Basic and acidic residues" evidence="8">
    <location>
        <begin position="821"/>
        <end position="844"/>
    </location>
</feature>
<dbReference type="CDD" id="cd18597">
    <property type="entry name" value="ABC_6TM_YOR1_D1_like"/>
    <property type="match status" value="1"/>
</dbReference>
<comment type="subcellular location">
    <subcellularLocation>
        <location evidence="1">Membrane</location>
    </subcellularLocation>
</comment>
<dbReference type="AlphaFoldDB" id="A0A9P8II84"/>
<feature type="transmembrane region" description="Helical" evidence="9">
    <location>
        <begin position="371"/>
        <end position="389"/>
    </location>
</feature>
<feature type="region of interest" description="Disordered" evidence="8">
    <location>
        <begin position="553"/>
        <end position="601"/>
    </location>
</feature>
<keyword evidence="3 9" id="KW-0812">Transmembrane</keyword>
<dbReference type="EMBL" id="JAGHQM010001675">
    <property type="protein sequence ID" value="KAH0552967.1"/>
    <property type="molecule type" value="Genomic_DNA"/>
</dbReference>
<keyword evidence="13" id="KW-1185">Reference proteome</keyword>
<dbReference type="Pfam" id="PF00664">
    <property type="entry name" value="ABC_membrane"/>
    <property type="match status" value="1"/>
</dbReference>